<name>A0ABX9SJ26_9GAMM</name>
<accession>A0ABX9SJ26</accession>
<feature type="chain" id="PRO_5047192529" description="DUF1318 domain-containing protein" evidence="1">
    <location>
        <begin position="25"/>
        <end position="110"/>
    </location>
</feature>
<protein>
    <recommendedName>
        <fullName evidence="4">DUF1318 domain-containing protein</fullName>
    </recommendedName>
</protein>
<sequence>MNMKKKCAGILLLAGVLFSPFSVGMTLNEAKQQGLVGETFSGYLAVVKTDIQAQALVIKINQAREKKYAEVATSNNISTEQVAKLAGEKLVNRAEPGEYVQGINGQWLKK</sequence>
<keyword evidence="3" id="KW-1185">Reference proteome</keyword>
<proteinExistence type="predicted"/>
<dbReference type="Pfam" id="PF07027">
    <property type="entry name" value="DUF1318"/>
    <property type="match status" value="1"/>
</dbReference>
<reference evidence="2 3" key="1">
    <citation type="submission" date="2018-10" db="EMBL/GenBank/DDBJ databases">
        <title>Genomic Encyclopedia of Archaeal and Bacterial Type Strains, Phase II (KMG-II): from individual species to whole genera.</title>
        <authorList>
            <person name="Goeker M."/>
        </authorList>
    </citation>
    <scope>NUCLEOTIDE SEQUENCE [LARGE SCALE GENOMIC DNA]</scope>
    <source>
        <strain evidence="2 3">DSM 15149</strain>
    </source>
</reference>
<dbReference type="EMBL" id="RBLJ01000004">
    <property type="protein sequence ID" value="RKS57134.1"/>
    <property type="molecule type" value="Genomic_DNA"/>
</dbReference>
<organism evidence="2 3">
    <name type="scientific">Photorhabdus asymbiotica</name>
    <dbReference type="NCBI Taxonomy" id="291112"/>
    <lineage>
        <taxon>Bacteria</taxon>
        <taxon>Pseudomonadati</taxon>
        <taxon>Pseudomonadota</taxon>
        <taxon>Gammaproteobacteria</taxon>
        <taxon>Enterobacterales</taxon>
        <taxon>Morganellaceae</taxon>
        <taxon>Photorhabdus</taxon>
    </lineage>
</organism>
<gene>
    <name evidence="2" type="ORF">BDD30_3775</name>
</gene>
<evidence type="ECO:0008006" key="4">
    <source>
        <dbReference type="Google" id="ProtNLM"/>
    </source>
</evidence>
<dbReference type="Proteomes" id="UP000280955">
    <property type="component" value="Unassembled WGS sequence"/>
</dbReference>
<evidence type="ECO:0000313" key="2">
    <source>
        <dbReference type="EMBL" id="RKS57134.1"/>
    </source>
</evidence>
<feature type="signal peptide" evidence="1">
    <location>
        <begin position="1"/>
        <end position="24"/>
    </location>
</feature>
<keyword evidence="1" id="KW-0732">Signal</keyword>
<comment type="caution">
    <text evidence="2">The sequence shown here is derived from an EMBL/GenBank/DDBJ whole genome shotgun (WGS) entry which is preliminary data.</text>
</comment>
<evidence type="ECO:0000256" key="1">
    <source>
        <dbReference type="SAM" id="SignalP"/>
    </source>
</evidence>
<evidence type="ECO:0000313" key="3">
    <source>
        <dbReference type="Proteomes" id="UP000280955"/>
    </source>
</evidence>
<dbReference type="PIRSF" id="PIRSF025560">
    <property type="entry name" value="UCP025560"/>
    <property type="match status" value="1"/>
</dbReference>
<dbReference type="InterPro" id="IPR008309">
    <property type="entry name" value="YdbL"/>
</dbReference>